<evidence type="ECO:0000313" key="2">
    <source>
        <dbReference type="EMBL" id="MBB6072905.1"/>
    </source>
</evidence>
<evidence type="ECO:0000256" key="1">
    <source>
        <dbReference type="SAM" id="SignalP"/>
    </source>
</evidence>
<organism evidence="2 3">
    <name type="scientific">Longimicrobium terrae</name>
    <dbReference type="NCBI Taxonomy" id="1639882"/>
    <lineage>
        <taxon>Bacteria</taxon>
        <taxon>Pseudomonadati</taxon>
        <taxon>Gemmatimonadota</taxon>
        <taxon>Longimicrobiia</taxon>
        <taxon>Longimicrobiales</taxon>
        <taxon>Longimicrobiaceae</taxon>
        <taxon>Longimicrobium</taxon>
    </lineage>
</organism>
<sequence length="188" mass="20310">MSSLLRRSLPLAAVLALAAGAFAGCAARDPVMLEDAFDGENGGRPALMYAGFSNWVVEGGTVDLIGARSEWDFIPGNGLYVDLDGDRPDGVTFKPGVLASRDEFALQPGVYELTFRVAGSQRGDRNTVVVTLGSVFRRSITLESGDRFGYSVHRIVVRRAQKARLRFDNAGADGYGLLLDDVRLARVR</sequence>
<comment type="caution">
    <text evidence="2">The sequence shown here is derived from an EMBL/GenBank/DDBJ whole genome shotgun (WGS) entry which is preliminary data.</text>
</comment>
<dbReference type="AlphaFoldDB" id="A0A841H3W6"/>
<feature type="chain" id="PRO_5032985699" description="DUF642 domain-containing protein" evidence="1">
    <location>
        <begin position="24"/>
        <end position="188"/>
    </location>
</feature>
<protein>
    <recommendedName>
        <fullName evidence="4">DUF642 domain-containing protein</fullName>
    </recommendedName>
</protein>
<dbReference type="Proteomes" id="UP000582837">
    <property type="component" value="Unassembled WGS sequence"/>
</dbReference>
<accession>A0A841H3W6</accession>
<gene>
    <name evidence="2" type="ORF">HNQ61_004571</name>
</gene>
<evidence type="ECO:0000313" key="3">
    <source>
        <dbReference type="Proteomes" id="UP000582837"/>
    </source>
</evidence>
<reference evidence="2 3" key="1">
    <citation type="submission" date="2020-08" db="EMBL/GenBank/DDBJ databases">
        <title>Genomic Encyclopedia of Type Strains, Phase IV (KMG-IV): sequencing the most valuable type-strain genomes for metagenomic binning, comparative biology and taxonomic classification.</title>
        <authorList>
            <person name="Goeker M."/>
        </authorList>
    </citation>
    <scope>NUCLEOTIDE SEQUENCE [LARGE SCALE GENOMIC DNA]</scope>
    <source>
        <strain evidence="2 3">DSM 29007</strain>
    </source>
</reference>
<dbReference type="EMBL" id="JACHIA010000019">
    <property type="protein sequence ID" value="MBB6072905.1"/>
    <property type="molecule type" value="Genomic_DNA"/>
</dbReference>
<keyword evidence="3" id="KW-1185">Reference proteome</keyword>
<dbReference type="PROSITE" id="PS51257">
    <property type="entry name" value="PROKAR_LIPOPROTEIN"/>
    <property type="match status" value="1"/>
</dbReference>
<evidence type="ECO:0008006" key="4">
    <source>
        <dbReference type="Google" id="ProtNLM"/>
    </source>
</evidence>
<proteinExistence type="predicted"/>
<feature type="signal peptide" evidence="1">
    <location>
        <begin position="1"/>
        <end position="23"/>
    </location>
</feature>
<dbReference type="RefSeq" id="WP_170037037.1">
    <property type="nucleotide sequence ID" value="NZ_JABDTL010000002.1"/>
</dbReference>
<keyword evidence="1" id="KW-0732">Signal</keyword>
<name>A0A841H3W6_9BACT</name>